<feature type="transmembrane region" description="Helical" evidence="7">
    <location>
        <begin position="186"/>
        <end position="209"/>
    </location>
</feature>
<feature type="transmembrane region" description="Helical" evidence="7">
    <location>
        <begin position="7"/>
        <end position="31"/>
    </location>
</feature>
<feature type="domain" description="ABC transmembrane type-1" evidence="8">
    <location>
        <begin position="59"/>
        <end position="239"/>
    </location>
</feature>
<feature type="transmembrane region" description="Helical" evidence="7">
    <location>
        <begin position="221"/>
        <end position="239"/>
    </location>
</feature>
<dbReference type="SUPFAM" id="SSF161098">
    <property type="entry name" value="MetI-like"/>
    <property type="match status" value="1"/>
</dbReference>
<dbReference type="CDD" id="cd06261">
    <property type="entry name" value="TM_PBP2"/>
    <property type="match status" value="1"/>
</dbReference>
<keyword evidence="6 7" id="KW-0472">Membrane</keyword>
<dbReference type="GO" id="GO:0055085">
    <property type="term" value="P:transmembrane transport"/>
    <property type="evidence" value="ECO:0007669"/>
    <property type="project" value="InterPro"/>
</dbReference>
<dbReference type="EMBL" id="LT670817">
    <property type="protein sequence ID" value="SHH94285.1"/>
    <property type="molecule type" value="Genomic_DNA"/>
</dbReference>
<sequence>MSERTTVIVYPLISLVVLIAAWQLSIDLFAVPDYILPRPLSVLGYLKSGYIDGDFWPHFAFTIRSTLTGYVIGCTAAIIVGALLAESRTFEKFVYPYIIALQSMPKVALAPLILVWFGYGLASKIVMVALMCFFPLFVNTVVGIRQADPALLNMMKAFSAPKWLIFFKVKLFSAASHIFAGLQISIVLSLIGAVVAEFVASTKGIGWLIQASLANFNTAQMFAALFSLVFIGLVGTRIVQFAHNRLVFWDRAKPGVTAIE</sequence>
<dbReference type="PANTHER" id="PTHR30151">
    <property type="entry name" value="ALKANE SULFONATE ABC TRANSPORTER-RELATED, MEMBRANE SUBUNIT"/>
    <property type="match status" value="1"/>
</dbReference>
<dbReference type="AlphaFoldDB" id="A0A1M5X367"/>
<dbReference type="InterPro" id="IPR035906">
    <property type="entry name" value="MetI-like_sf"/>
</dbReference>
<dbReference type="GO" id="GO:0005886">
    <property type="term" value="C:plasma membrane"/>
    <property type="evidence" value="ECO:0007669"/>
    <property type="project" value="UniProtKB-SubCell"/>
</dbReference>
<feature type="transmembrane region" description="Helical" evidence="7">
    <location>
        <begin position="125"/>
        <end position="142"/>
    </location>
</feature>
<evidence type="ECO:0000256" key="4">
    <source>
        <dbReference type="ARBA" id="ARBA00022692"/>
    </source>
</evidence>
<proteinExistence type="inferred from homology"/>
<evidence type="ECO:0000256" key="5">
    <source>
        <dbReference type="ARBA" id="ARBA00022989"/>
    </source>
</evidence>
<accession>A0A1M5X367</accession>
<name>A0A1M5X367_9BRAD</name>
<organism evidence="9 10">
    <name type="scientific">Bradyrhizobium erythrophlei</name>
    <dbReference type="NCBI Taxonomy" id="1437360"/>
    <lineage>
        <taxon>Bacteria</taxon>
        <taxon>Pseudomonadati</taxon>
        <taxon>Pseudomonadota</taxon>
        <taxon>Alphaproteobacteria</taxon>
        <taxon>Hyphomicrobiales</taxon>
        <taxon>Nitrobacteraceae</taxon>
        <taxon>Bradyrhizobium</taxon>
    </lineage>
</organism>
<keyword evidence="4 7" id="KW-0812">Transmembrane</keyword>
<comment type="subcellular location">
    <subcellularLocation>
        <location evidence="1 7">Cell membrane</location>
        <topology evidence="1 7">Multi-pass membrane protein</topology>
    </subcellularLocation>
</comment>
<dbReference type="InterPro" id="IPR000515">
    <property type="entry name" value="MetI-like"/>
</dbReference>
<evidence type="ECO:0000313" key="10">
    <source>
        <dbReference type="Proteomes" id="UP000189796"/>
    </source>
</evidence>
<evidence type="ECO:0000256" key="2">
    <source>
        <dbReference type="ARBA" id="ARBA00022448"/>
    </source>
</evidence>
<dbReference type="PANTHER" id="PTHR30151:SF20">
    <property type="entry name" value="ABC TRANSPORTER PERMEASE PROTEIN HI_0355-RELATED"/>
    <property type="match status" value="1"/>
</dbReference>
<dbReference type="Proteomes" id="UP000189796">
    <property type="component" value="Chromosome I"/>
</dbReference>
<dbReference type="PROSITE" id="PS50928">
    <property type="entry name" value="ABC_TM1"/>
    <property type="match status" value="1"/>
</dbReference>
<feature type="transmembrane region" description="Helical" evidence="7">
    <location>
        <begin position="97"/>
        <end position="119"/>
    </location>
</feature>
<evidence type="ECO:0000256" key="7">
    <source>
        <dbReference type="RuleBase" id="RU363032"/>
    </source>
</evidence>
<protein>
    <submittedName>
        <fullName evidence="9">NitT/TauT family transport system permease protein</fullName>
    </submittedName>
</protein>
<keyword evidence="2 7" id="KW-0813">Transport</keyword>
<evidence type="ECO:0000256" key="6">
    <source>
        <dbReference type="ARBA" id="ARBA00023136"/>
    </source>
</evidence>
<keyword evidence="3" id="KW-1003">Cell membrane</keyword>
<keyword evidence="5 7" id="KW-1133">Transmembrane helix</keyword>
<dbReference type="Pfam" id="PF00528">
    <property type="entry name" value="BPD_transp_1"/>
    <property type="match status" value="1"/>
</dbReference>
<evidence type="ECO:0000256" key="3">
    <source>
        <dbReference type="ARBA" id="ARBA00022475"/>
    </source>
</evidence>
<comment type="similarity">
    <text evidence="7">Belongs to the binding-protein-dependent transport system permease family.</text>
</comment>
<reference evidence="9 10" key="1">
    <citation type="submission" date="2016-11" db="EMBL/GenBank/DDBJ databases">
        <authorList>
            <person name="Jaros S."/>
            <person name="Januszkiewicz K."/>
            <person name="Wedrychowicz H."/>
        </authorList>
    </citation>
    <scope>NUCLEOTIDE SEQUENCE [LARGE SCALE GENOMIC DNA]</scope>
    <source>
        <strain evidence="9 10">GAS138</strain>
    </source>
</reference>
<feature type="transmembrane region" description="Helical" evidence="7">
    <location>
        <begin position="67"/>
        <end position="85"/>
    </location>
</feature>
<gene>
    <name evidence="9" type="ORF">SAMN05443248_6984</name>
</gene>
<dbReference type="OrthoDB" id="9792509at2"/>
<evidence type="ECO:0000256" key="1">
    <source>
        <dbReference type="ARBA" id="ARBA00004651"/>
    </source>
</evidence>
<evidence type="ECO:0000259" key="8">
    <source>
        <dbReference type="PROSITE" id="PS50928"/>
    </source>
</evidence>
<dbReference type="Gene3D" id="1.10.3720.10">
    <property type="entry name" value="MetI-like"/>
    <property type="match status" value="1"/>
</dbReference>
<evidence type="ECO:0000313" key="9">
    <source>
        <dbReference type="EMBL" id="SHH94285.1"/>
    </source>
</evidence>